<protein>
    <submittedName>
        <fullName evidence="2">Uncharacterized protein</fullName>
    </submittedName>
</protein>
<evidence type="ECO:0000256" key="1">
    <source>
        <dbReference type="SAM" id="MobiDB-lite"/>
    </source>
</evidence>
<dbReference type="Proteomes" id="UP000321933">
    <property type="component" value="Unassembled WGS sequence"/>
</dbReference>
<proteinExistence type="predicted"/>
<feature type="region of interest" description="Disordered" evidence="1">
    <location>
        <begin position="218"/>
        <end position="270"/>
    </location>
</feature>
<gene>
    <name evidence="2" type="ORF">FVW59_19000</name>
</gene>
<evidence type="ECO:0000313" key="2">
    <source>
        <dbReference type="EMBL" id="TXS89211.1"/>
    </source>
</evidence>
<reference evidence="2 3" key="1">
    <citation type="submission" date="2019-08" db="EMBL/GenBank/DDBJ databases">
        <title>Parahaliea maris sp. nov., isolated from the surface seawater.</title>
        <authorList>
            <person name="Liu Y."/>
        </authorList>
    </citation>
    <scope>NUCLEOTIDE SEQUENCE [LARGE SCALE GENOMIC DNA]</scope>
    <source>
        <strain evidence="2 3">S2-26</strain>
    </source>
</reference>
<accession>A0A5C8ZPA7</accession>
<comment type="caution">
    <text evidence="2">The sequence shown here is derived from an EMBL/GenBank/DDBJ whole genome shotgun (WGS) entry which is preliminary data.</text>
</comment>
<dbReference type="RefSeq" id="WP_148065962.1">
    <property type="nucleotide sequence ID" value="NZ_VRYZ01000010.1"/>
</dbReference>
<organism evidence="2 3">
    <name type="scientific">Parahaliea aestuarii</name>
    <dbReference type="NCBI Taxonomy" id="1852021"/>
    <lineage>
        <taxon>Bacteria</taxon>
        <taxon>Pseudomonadati</taxon>
        <taxon>Pseudomonadota</taxon>
        <taxon>Gammaproteobacteria</taxon>
        <taxon>Cellvibrionales</taxon>
        <taxon>Halieaceae</taxon>
        <taxon>Parahaliea</taxon>
    </lineage>
</organism>
<sequence>MTDRHSVSPGRPIDWTSPQDLLTQYVSLLRIQRSDLPFIPNVISCLLKSLSERDRYRYHWVPAALFGQLSNELETINEYLRSENRLPILPASMRGNPVHGYISEEPLAALVCHDNSEWSEVIKAVRVMVLVYVVRAKDSSEVLSTNLLRELRLSFPKQNNRPLFELIRREISDPAFLITLHSQLLETPSLRGVDESVKKGLTKLTERLIEIVRSEGGIDASGAHDAGDPTRQLTEGLGTPPAPLSRQSRGESPGRASGAGGATDTRPVRPPSRVAVQNELEEGAAHQVIALPQEDRYGEPRWTFYVAESDREAASTSDLSELAARSAASRYWLRTLSHSAPSNRLVRNRLERQRFLAFIHDYLAGDNDRLKGCALAHLVAYLTPVSAKAFLFDPDIYKRVFDDDGRFRVNTVQVERKAVHSLNANGPVRGLLEMVVLAMPEQYTAIIGRLKALPINSFAEGFALDEASYVLAKKTFFRHLSDGGRYPFKPANLNKQLQFALQQVGDNTAATYTLAGRSNELYPVLFHYWRASEQTLKTLYADAVDRLLAE</sequence>
<evidence type="ECO:0000313" key="3">
    <source>
        <dbReference type="Proteomes" id="UP000321933"/>
    </source>
</evidence>
<dbReference type="EMBL" id="VRYZ01000010">
    <property type="protein sequence ID" value="TXS89211.1"/>
    <property type="molecule type" value="Genomic_DNA"/>
</dbReference>
<name>A0A5C8ZPA7_9GAMM</name>
<dbReference type="AlphaFoldDB" id="A0A5C8ZPA7"/>
<keyword evidence="3" id="KW-1185">Reference proteome</keyword>